<evidence type="ECO:0000259" key="3">
    <source>
        <dbReference type="PROSITE" id="PS51352"/>
    </source>
</evidence>
<gene>
    <name evidence="4" type="ORF">IPP58_03740</name>
</gene>
<dbReference type="InterPro" id="IPR041489">
    <property type="entry name" value="PDZ_6"/>
</dbReference>
<dbReference type="Pfam" id="PF17820">
    <property type="entry name" value="PDZ_6"/>
    <property type="match status" value="1"/>
</dbReference>
<feature type="domain" description="Thioredoxin" evidence="3">
    <location>
        <begin position="202"/>
        <end position="315"/>
    </location>
</feature>
<feature type="chain" id="PRO_5039593443" evidence="1">
    <location>
        <begin position="19"/>
        <end position="504"/>
    </location>
</feature>
<dbReference type="InterPro" id="IPR051342">
    <property type="entry name" value="PDZ_scaffold"/>
</dbReference>
<dbReference type="AlphaFoldDB" id="A0A9D7SFK2"/>
<dbReference type="InterPro" id="IPR036249">
    <property type="entry name" value="Thioredoxin-like_sf"/>
</dbReference>
<sequence length="504" mass="52303">MMRAMIVSLLLPGLQAMAQTPLPEAARGHLQSGITALQGAQSPDDLNRAIESFGAAVKAAPDAAEPYFFLGTALATSRSSSKPALDAFRRYLKLAPQAPDGEAVRDEIAKLEALRAWRRTSGGAGFSIAALGKGFFIRSVFPNSPVTQTGLRRGDRLVSINKKPLEGLSLIQVTQLLDGPADTTCLLGVERGGKPLLIAFKRALLQPPPAGVVPIEEGDFGDEVLRAPTPVMLVLWAPWCPFCPKALEAASAVAAAQGGRLKVLSLDVDEGPGLVTSLRVTGIPAVRFIADGRVVDGLQGADPAAMKAKAEALLRPVGRLGLELGPATVADAPGVVIRSIQPGTPAAASVLKPGDRLLAADDLDLTPLILSQVLVALRGAPDTAVALKVARPGLPEPMTVTLLRVPRDTAAPEGRLGLGLKPVPGPGTSGVMVDRTLPGSPAAAQLRPGDRLLEADGQDLRVLGLEQVVARLRGPAGTAVTLRVARMGVADPITVRLVRQASVP</sequence>
<dbReference type="PROSITE" id="PS50106">
    <property type="entry name" value="PDZ"/>
    <property type="match status" value="3"/>
</dbReference>
<feature type="domain" description="PDZ" evidence="2">
    <location>
        <begin position="399"/>
        <end position="473"/>
    </location>
</feature>
<evidence type="ECO:0000256" key="1">
    <source>
        <dbReference type="SAM" id="SignalP"/>
    </source>
</evidence>
<feature type="domain" description="PDZ" evidence="2">
    <location>
        <begin position="318"/>
        <end position="382"/>
    </location>
</feature>
<feature type="signal peptide" evidence="1">
    <location>
        <begin position="1"/>
        <end position="18"/>
    </location>
</feature>
<comment type="caution">
    <text evidence="4">The sequence shown here is derived from an EMBL/GenBank/DDBJ whole genome shotgun (WGS) entry which is preliminary data.</text>
</comment>
<evidence type="ECO:0000313" key="4">
    <source>
        <dbReference type="EMBL" id="MBK9795597.1"/>
    </source>
</evidence>
<dbReference type="Gene3D" id="2.30.42.10">
    <property type="match status" value="3"/>
</dbReference>
<proteinExistence type="predicted"/>
<dbReference type="Pfam" id="PF00595">
    <property type="entry name" value="PDZ"/>
    <property type="match status" value="2"/>
</dbReference>
<dbReference type="Proteomes" id="UP000886657">
    <property type="component" value="Unassembled WGS sequence"/>
</dbReference>
<dbReference type="EMBL" id="JADKIO010000005">
    <property type="protein sequence ID" value="MBK9795597.1"/>
    <property type="molecule type" value="Genomic_DNA"/>
</dbReference>
<organism evidence="4 5">
    <name type="scientific">Candidatus Geothrix skivensis</name>
    <dbReference type="NCBI Taxonomy" id="2954439"/>
    <lineage>
        <taxon>Bacteria</taxon>
        <taxon>Pseudomonadati</taxon>
        <taxon>Acidobacteriota</taxon>
        <taxon>Holophagae</taxon>
        <taxon>Holophagales</taxon>
        <taxon>Holophagaceae</taxon>
        <taxon>Geothrix</taxon>
    </lineage>
</organism>
<dbReference type="InterPro" id="IPR013766">
    <property type="entry name" value="Thioredoxin_domain"/>
</dbReference>
<dbReference type="SMART" id="SM00228">
    <property type="entry name" value="PDZ"/>
    <property type="match status" value="3"/>
</dbReference>
<keyword evidence="1" id="KW-0732">Signal</keyword>
<dbReference type="InterPro" id="IPR001478">
    <property type="entry name" value="PDZ"/>
</dbReference>
<dbReference type="GO" id="GO:0006950">
    <property type="term" value="P:response to stress"/>
    <property type="evidence" value="ECO:0007669"/>
    <property type="project" value="UniProtKB-ARBA"/>
</dbReference>
<dbReference type="InterPro" id="IPR036034">
    <property type="entry name" value="PDZ_sf"/>
</dbReference>
<accession>A0A9D7SFK2</accession>
<dbReference type="PROSITE" id="PS51352">
    <property type="entry name" value="THIOREDOXIN_2"/>
    <property type="match status" value="1"/>
</dbReference>
<dbReference type="PANTHER" id="PTHR19964">
    <property type="entry name" value="MULTIPLE PDZ DOMAIN PROTEIN"/>
    <property type="match status" value="1"/>
</dbReference>
<dbReference type="Gene3D" id="1.25.40.10">
    <property type="entry name" value="Tetratricopeptide repeat domain"/>
    <property type="match status" value="1"/>
</dbReference>
<dbReference type="PANTHER" id="PTHR19964:SF92">
    <property type="entry name" value="PATJ HOMOLOG"/>
    <property type="match status" value="1"/>
</dbReference>
<dbReference type="Pfam" id="PF00085">
    <property type="entry name" value="Thioredoxin"/>
    <property type="match status" value="1"/>
</dbReference>
<name>A0A9D7SFK2_9BACT</name>
<dbReference type="SUPFAM" id="SSF52833">
    <property type="entry name" value="Thioredoxin-like"/>
    <property type="match status" value="1"/>
</dbReference>
<dbReference type="CDD" id="cd02947">
    <property type="entry name" value="TRX_family"/>
    <property type="match status" value="1"/>
</dbReference>
<dbReference type="InterPro" id="IPR011990">
    <property type="entry name" value="TPR-like_helical_dom_sf"/>
</dbReference>
<evidence type="ECO:0000259" key="2">
    <source>
        <dbReference type="PROSITE" id="PS50106"/>
    </source>
</evidence>
<reference evidence="4" key="1">
    <citation type="submission" date="2020-10" db="EMBL/GenBank/DDBJ databases">
        <title>Connecting structure to function with the recovery of over 1000 high-quality activated sludge metagenome-assembled genomes encoding full-length rRNA genes using long-read sequencing.</title>
        <authorList>
            <person name="Singleton C.M."/>
            <person name="Petriglieri F."/>
            <person name="Kristensen J.M."/>
            <person name="Kirkegaard R.H."/>
            <person name="Michaelsen T.Y."/>
            <person name="Andersen M.H."/>
            <person name="Karst S.M."/>
            <person name="Dueholm M.S."/>
            <person name="Nielsen P.H."/>
            <person name="Albertsen M."/>
        </authorList>
    </citation>
    <scope>NUCLEOTIDE SEQUENCE</scope>
    <source>
        <strain evidence="4">Skiv_18-Q3-R9-52_MAXAC.067</strain>
    </source>
</reference>
<dbReference type="CDD" id="cd06782">
    <property type="entry name" value="cpPDZ_CPP-like"/>
    <property type="match status" value="1"/>
</dbReference>
<protein>
    <submittedName>
        <fullName evidence="4">PDZ domain-containing protein</fullName>
    </submittedName>
</protein>
<dbReference type="SUPFAM" id="SSF50156">
    <property type="entry name" value="PDZ domain-like"/>
    <property type="match status" value="3"/>
</dbReference>
<feature type="domain" description="PDZ" evidence="2">
    <location>
        <begin position="113"/>
        <end position="177"/>
    </location>
</feature>
<evidence type="ECO:0000313" key="5">
    <source>
        <dbReference type="Proteomes" id="UP000886657"/>
    </source>
</evidence>
<dbReference type="SUPFAM" id="SSF48452">
    <property type="entry name" value="TPR-like"/>
    <property type="match status" value="1"/>
</dbReference>
<dbReference type="Gene3D" id="3.40.30.10">
    <property type="entry name" value="Glutaredoxin"/>
    <property type="match status" value="1"/>
</dbReference>